<feature type="transmembrane region" description="Helical" evidence="1">
    <location>
        <begin position="20"/>
        <end position="38"/>
    </location>
</feature>
<protein>
    <submittedName>
        <fullName evidence="2">Uncharacterized protein</fullName>
    </submittedName>
</protein>
<keyword evidence="1" id="KW-1133">Transmembrane helix</keyword>
<proteinExistence type="predicted"/>
<keyword evidence="1" id="KW-0472">Membrane</keyword>
<accession>A0A1F6G7B1</accession>
<name>A0A1F6G7B1_9PROT</name>
<comment type="caution">
    <text evidence="2">The sequence shown here is derived from an EMBL/GenBank/DDBJ whole genome shotgun (WGS) entry which is preliminary data.</text>
</comment>
<gene>
    <name evidence="2" type="ORF">A2527_09110</name>
</gene>
<reference evidence="2 3" key="1">
    <citation type="journal article" date="2016" name="Nat. Commun.">
        <title>Thousands of microbial genomes shed light on interconnected biogeochemical processes in an aquifer system.</title>
        <authorList>
            <person name="Anantharaman K."/>
            <person name="Brown C.T."/>
            <person name="Hug L.A."/>
            <person name="Sharon I."/>
            <person name="Castelle C.J."/>
            <person name="Probst A.J."/>
            <person name="Thomas B.C."/>
            <person name="Singh A."/>
            <person name="Wilkins M.J."/>
            <person name="Karaoz U."/>
            <person name="Brodie E.L."/>
            <person name="Williams K.H."/>
            <person name="Hubbard S.S."/>
            <person name="Banfield J.F."/>
        </authorList>
    </citation>
    <scope>NUCLEOTIDE SEQUENCE [LARGE SCALE GENOMIC DNA]</scope>
</reference>
<keyword evidence="1" id="KW-0812">Transmembrane</keyword>
<dbReference type="AlphaFoldDB" id="A0A1F6G7B1"/>
<evidence type="ECO:0000313" key="2">
    <source>
        <dbReference type="EMBL" id="OGG94004.1"/>
    </source>
</evidence>
<organism evidence="2 3">
    <name type="scientific">Candidatus Lambdaproteobacteria bacterium RIFOXYD2_FULL_50_16</name>
    <dbReference type="NCBI Taxonomy" id="1817772"/>
    <lineage>
        <taxon>Bacteria</taxon>
        <taxon>Pseudomonadati</taxon>
        <taxon>Pseudomonadota</taxon>
        <taxon>Candidatus Lambdaproteobacteria</taxon>
    </lineage>
</organism>
<dbReference type="EMBL" id="MFNE01000043">
    <property type="protein sequence ID" value="OGG94004.1"/>
    <property type="molecule type" value="Genomic_DNA"/>
</dbReference>
<sequence length="177" mass="20693">MLFCAKIKREELMEKFLGSLRFLIPFVITLSIAYAGYLREDQKSRVNRGLELLKEATAPEFLANAELLKLDIELAQNDPEAFKARFNDLKFAQGFWTRYQGQLYQYRQVAAIYKNDLADHCLLREAYTYPFRDLIASSFLFMAVLDNMRINAEEFDSIFEVLENMDSPQTEKLCKTQ</sequence>
<evidence type="ECO:0000256" key="1">
    <source>
        <dbReference type="SAM" id="Phobius"/>
    </source>
</evidence>
<dbReference type="Proteomes" id="UP000178449">
    <property type="component" value="Unassembled WGS sequence"/>
</dbReference>
<evidence type="ECO:0000313" key="3">
    <source>
        <dbReference type="Proteomes" id="UP000178449"/>
    </source>
</evidence>